<protein>
    <recommendedName>
        <fullName evidence="5">Methylthioribose-1-phosphate isomerase</fullName>
        <shortName evidence="5">M1Pi</shortName>
        <shortName evidence="5">MTR-1-P isomerase</shortName>
        <ecNumber evidence="5">5.3.1.23</ecNumber>
    </recommendedName>
    <alternativeName>
        <fullName evidence="5">S-methyl-5-thioribose-1-phosphate isomerase</fullName>
    </alternativeName>
</protein>
<keyword evidence="1 5" id="KW-0413">Isomerase</keyword>
<evidence type="ECO:0000256" key="5">
    <source>
        <dbReference type="HAMAP-Rule" id="MF_01678"/>
    </source>
</evidence>
<feature type="binding site" evidence="5">
    <location>
        <position position="206"/>
    </location>
    <ligand>
        <name>substrate</name>
    </ligand>
</feature>
<reference evidence="7" key="1">
    <citation type="submission" date="2016-10" db="EMBL/GenBank/DDBJ databases">
        <authorList>
            <person name="Varghese N."/>
            <person name="Submissions S."/>
        </authorList>
    </citation>
    <scope>NUCLEOTIDE SEQUENCE [LARGE SCALE GENOMIC DNA]</scope>
    <source>
        <strain evidence="7">NRRL B-51270</strain>
    </source>
</reference>
<dbReference type="InterPro" id="IPR011559">
    <property type="entry name" value="Initiation_fac_2B_a/b/d"/>
</dbReference>
<dbReference type="InterPro" id="IPR005251">
    <property type="entry name" value="IF-M1Pi"/>
</dbReference>
<evidence type="ECO:0000256" key="3">
    <source>
        <dbReference type="ARBA" id="ARBA00051169"/>
    </source>
</evidence>
<comment type="catalytic activity">
    <reaction evidence="3">
        <text>5-(methylsulfanyl)-alpha-D-ribose 1-phosphate = 5-(methylsulfanyl)-D-ribulose 1-phosphate</text>
        <dbReference type="Rhea" id="RHEA:19989"/>
        <dbReference type="ChEBI" id="CHEBI:58533"/>
        <dbReference type="ChEBI" id="CHEBI:58548"/>
        <dbReference type="EC" id="5.3.1.23"/>
    </reaction>
    <physiologicalReaction direction="left-to-right" evidence="3">
        <dbReference type="Rhea" id="RHEA:19990"/>
    </physiologicalReaction>
</comment>
<keyword evidence="5" id="KW-0028">Amino-acid biosynthesis</keyword>
<dbReference type="HAMAP" id="MF_01678">
    <property type="entry name" value="Salvage_MtnA"/>
    <property type="match status" value="1"/>
</dbReference>
<dbReference type="Gene3D" id="3.40.50.10470">
    <property type="entry name" value="Translation initiation factor eif-2b, domain 2"/>
    <property type="match status" value="1"/>
</dbReference>
<dbReference type="Pfam" id="PF01008">
    <property type="entry name" value="IF-2B"/>
    <property type="match status" value="1"/>
</dbReference>
<accession>A0A1H1TNI1</accession>
<dbReference type="FunFam" id="3.40.50.10470:FF:000006">
    <property type="entry name" value="Methylthioribose-1-phosphate isomerase"/>
    <property type="match status" value="1"/>
</dbReference>
<dbReference type="InterPro" id="IPR042529">
    <property type="entry name" value="IF_2B-like_C"/>
</dbReference>
<comment type="catalytic activity">
    <reaction evidence="2">
        <text>5-deoxy-alpha-D-ribose 1-phosphate = 5-deoxy-D-ribulose 1-phosphate</text>
        <dbReference type="Rhea" id="RHEA:61296"/>
        <dbReference type="ChEBI" id="CHEBI:58749"/>
        <dbReference type="ChEBI" id="CHEBI:144504"/>
    </reaction>
    <physiologicalReaction direction="left-to-right" evidence="2">
        <dbReference type="Rhea" id="RHEA:61297"/>
    </physiologicalReaction>
</comment>
<evidence type="ECO:0000256" key="2">
    <source>
        <dbReference type="ARBA" id="ARBA00050906"/>
    </source>
</evidence>
<dbReference type="EC" id="5.3.1.23" evidence="5"/>
<keyword evidence="5" id="KW-0486">Methionine biosynthesis</keyword>
<dbReference type="STRING" id="487184.SAMN05216421_1850"/>
<keyword evidence="7" id="KW-1185">Reference proteome</keyword>
<dbReference type="Gene3D" id="1.20.120.420">
    <property type="entry name" value="translation initiation factor eif-2b, domain 1"/>
    <property type="match status" value="1"/>
</dbReference>
<dbReference type="NCBIfam" id="TIGR00512">
    <property type="entry name" value="salvage_mtnA"/>
    <property type="match status" value="1"/>
</dbReference>
<feature type="binding site" evidence="5">
    <location>
        <begin position="56"/>
        <end position="58"/>
    </location>
    <ligand>
        <name>substrate</name>
    </ligand>
</feature>
<feature type="binding site" evidence="5">
    <location>
        <position position="97"/>
    </location>
    <ligand>
        <name>substrate</name>
    </ligand>
</feature>
<dbReference type="GO" id="GO:0046523">
    <property type="term" value="F:S-methyl-5-thioribose-1-phosphate isomerase activity"/>
    <property type="evidence" value="ECO:0007669"/>
    <property type="project" value="UniProtKB-UniRule"/>
</dbReference>
<evidence type="ECO:0000313" key="7">
    <source>
        <dbReference type="Proteomes" id="UP000243207"/>
    </source>
</evidence>
<dbReference type="InterPro" id="IPR000649">
    <property type="entry name" value="IF-2B-related"/>
</dbReference>
<proteinExistence type="inferred from homology"/>
<dbReference type="SUPFAM" id="SSF100950">
    <property type="entry name" value="NagB/RpiA/CoA transferase-like"/>
    <property type="match status" value="1"/>
</dbReference>
<dbReference type="UniPathway" id="UPA00904">
    <property type="reaction ID" value="UER00874"/>
</dbReference>
<dbReference type="RefSeq" id="WP_093393584.1">
    <property type="nucleotide sequence ID" value="NZ_LT629736.1"/>
</dbReference>
<dbReference type="PANTHER" id="PTHR43475:SF1">
    <property type="entry name" value="METHYLTHIORIBOSE-1-PHOSPHATE ISOMERASE"/>
    <property type="match status" value="1"/>
</dbReference>
<sequence>MQPQQQPVAEPQVRAIEWRGDSLRLLDQRLLPGEESYIDCSDAGEVAQAIRSMAVHGAPAIGISAAYGIALSARRLGQSDDWVKALEADFALLEATRPTAMNLAWALRMMRERLQRLQAGADVVEELARAAISIHESDLEANRTMGKLGMQLIRRHHKTRQRLLTHCNAGALASSGYGTALGVVRAAHDAGLVERVYIDETRPGLQGARLTAWELAREGIPAVLNVDSAAGHLMKTMDITWVIVGAERIAANGDVISRMGTYALSILAMHHGLRFMVVAPSSTIDLALEVGDDAPLEEGDPDELLIVGNRRLDAGVPAFNCGFDVTPADLVDAIVTEKGVVERPDAGKIADLMSHRHLH</sequence>
<dbReference type="NCBIfam" id="TIGR00524">
    <property type="entry name" value="eIF-2B_rel"/>
    <property type="match status" value="1"/>
</dbReference>
<dbReference type="EMBL" id="LT629736">
    <property type="protein sequence ID" value="SDS61621.1"/>
    <property type="molecule type" value="Genomic_DNA"/>
</dbReference>
<dbReference type="FunFam" id="1.20.120.420:FF:000003">
    <property type="entry name" value="Methylthioribose-1-phosphate isomerase"/>
    <property type="match status" value="1"/>
</dbReference>
<dbReference type="GO" id="GO:0019509">
    <property type="term" value="P:L-methionine salvage from methylthioadenosine"/>
    <property type="evidence" value="ECO:0007669"/>
    <property type="project" value="UniProtKB-UniRule"/>
</dbReference>
<comment type="caution">
    <text evidence="5">Lacks conserved residue(s) required for the propagation of feature annotation.</text>
</comment>
<feature type="binding site" evidence="5">
    <location>
        <begin position="257"/>
        <end position="258"/>
    </location>
    <ligand>
        <name>substrate</name>
    </ligand>
</feature>
<organism evidence="6 7">
    <name type="scientific">Halopseudomonas xinjiangensis</name>
    <dbReference type="NCBI Taxonomy" id="487184"/>
    <lineage>
        <taxon>Bacteria</taxon>
        <taxon>Pseudomonadati</taxon>
        <taxon>Pseudomonadota</taxon>
        <taxon>Gammaproteobacteria</taxon>
        <taxon>Pseudomonadales</taxon>
        <taxon>Pseudomonadaceae</taxon>
        <taxon>Halopseudomonas</taxon>
    </lineage>
</organism>
<dbReference type="OrthoDB" id="9803436at2"/>
<dbReference type="InterPro" id="IPR027363">
    <property type="entry name" value="M1Pi_N"/>
</dbReference>
<dbReference type="Proteomes" id="UP000243207">
    <property type="component" value="Chromosome I"/>
</dbReference>
<comment type="pathway">
    <text evidence="5">Amino-acid biosynthesis; L-methionine biosynthesis via salvage pathway; L-methionine from S-methyl-5-thio-alpha-D-ribose 1-phosphate: step 1/6.</text>
</comment>
<evidence type="ECO:0000256" key="1">
    <source>
        <dbReference type="ARBA" id="ARBA00023235"/>
    </source>
</evidence>
<name>A0A1H1TNI1_9GAMM</name>
<feature type="site" description="Transition state stabilizer" evidence="5">
    <location>
        <position position="167"/>
    </location>
</feature>
<comment type="similarity">
    <text evidence="5">Belongs to the EIF-2B alpha/beta/delta subunits family. MtnA subfamily.</text>
</comment>
<dbReference type="PANTHER" id="PTHR43475">
    <property type="entry name" value="METHYLTHIORIBOSE-1-PHOSPHATE ISOMERASE"/>
    <property type="match status" value="1"/>
</dbReference>
<comment type="function">
    <text evidence="4">Catalyzes the interconversion of methylthioribose-1-phosphate (MTR-1-P) into methylthioribulose-1-phosphate (MTRu-1-P). Also catalyzes the interconversion of 5-deoxyribose 1-phosphate and 5-deoxyribulose 1-phosphate. Part of a bifunctional DHAP-shunt salvage pathway for SAM by-products.</text>
</comment>
<evidence type="ECO:0000313" key="6">
    <source>
        <dbReference type="EMBL" id="SDS61621.1"/>
    </source>
</evidence>
<evidence type="ECO:0000256" key="4">
    <source>
        <dbReference type="ARBA" id="ARBA00058145"/>
    </source>
</evidence>
<gene>
    <name evidence="5" type="primary">mtnA</name>
    <name evidence="6" type="ORF">SAMN05216421_1850</name>
</gene>
<dbReference type="InterPro" id="IPR037171">
    <property type="entry name" value="NagB/RpiA_transferase-like"/>
</dbReference>
<dbReference type="NCBIfam" id="NF004326">
    <property type="entry name" value="PRK05720.1"/>
    <property type="match status" value="1"/>
</dbReference>
<dbReference type="AlphaFoldDB" id="A0A1H1TNI1"/>